<keyword evidence="3" id="KW-0804">Transcription</keyword>
<dbReference type="AlphaFoldDB" id="A0A2R5ETN3"/>
<proteinExistence type="predicted"/>
<evidence type="ECO:0000259" key="4">
    <source>
        <dbReference type="PROSITE" id="PS51071"/>
    </source>
</evidence>
<dbReference type="RefSeq" id="WP_108993864.1">
    <property type="nucleotide sequence ID" value="NZ_BDQX01000191.1"/>
</dbReference>
<organism evidence="6 7">
    <name type="scientific">Paenibacillus agaridevorans</name>
    <dbReference type="NCBI Taxonomy" id="171404"/>
    <lineage>
        <taxon>Bacteria</taxon>
        <taxon>Bacillati</taxon>
        <taxon>Bacillota</taxon>
        <taxon>Bacilli</taxon>
        <taxon>Bacillales</taxon>
        <taxon>Paenibacillaceae</taxon>
        <taxon>Paenibacillus</taxon>
    </lineage>
</organism>
<dbReference type="PANTHER" id="PTHR30514:SF9">
    <property type="entry name" value="TRANSCRIPTIONAL REGULATOR"/>
    <property type="match status" value="1"/>
</dbReference>
<keyword evidence="1" id="KW-0805">Transcription regulation</keyword>
<dbReference type="InterPro" id="IPR001347">
    <property type="entry name" value="SIS_dom"/>
</dbReference>
<dbReference type="InterPro" id="IPR009057">
    <property type="entry name" value="Homeodomain-like_sf"/>
</dbReference>
<evidence type="ECO:0000313" key="7">
    <source>
        <dbReference type="Proteomes" id="UP000245202"/>
    </source>
</evidence>
<dbReference type="PROSITE" id="PS51071">
    <property type="entry name" value="HTH_RPIR"/>
    <property type="match status" value="1"/>
</dbReference>
<dbReference type="GO" id="GO:0003677">
    <property type="term" value="F:DNA binding"/>
    <property type="evidence" value="ECO:0007669"/>
    <property type="project" value="UniProtKB-KW"/>
</dbReference>
<keyword evidence="7" id="KW-1185">Reference proteome</keyword>
<dbReference type="PROSITE" id="PS51464">
    <property type="entry name" value="SIS"/>
    <property type="match status" value="1"/>
</dbReference>
<evidence type="ECO:0000256" key="1">
    <source>
        <dbReference type="ARBA" id="ARBA00023015"/>
    </source>
</evidence>
<evidence type="ECO:0000259" key="5">
    <source>
        <dbReference type="PROSITE" id="PS51464"/>
    </source>
</evidence>
<dbReference type="SUPFAM" id="SSF53697">
    <property type="entry name" value="SIS domain"/>
    <property type="match status" value="1"/>
</dbReference>
<dbReference type="InterPro" id="IPR047640">
    <property type="entry name" value="RpiR-like"/>
</dbReference>
<dbReference type="GO" id="GO:0097367">
    <property type="term" value="F:carbohydrate derivative binding"/>
    <property type="evidence" value="ECO:0007669"/>
    <property type="project" value="InterPro"/>
</dbReference>
<dbReference type="EMBL" id="BDQX01000191">
    <property type="protein sequence ID" value="GBG09039.1"/>
    <property type="molecule type" value="Genomic_DNA"/>
</dbReference>
<dbReference type="Pfam" id="PF01380">
    <property type="entry name" value="SIS"/>
    <property type="match status" value="1"/>
</dbReference>
<dbReference type="InterPro" id="IPR036388">
    <property type="entry name" value="WH-like_DNA-bd_sf"/>
</dbReference>
<dbReference type="SUPFAM" id="SSF46689">
    <property type="entry name" value="Homeodomain-like"/>
    <property type="match status" value="1"/>
</dbReference>
<gene>
    <name evidence="6" type="ORF">PAT3040_03661</name>
</gene>
<sequence>MKKKTSIKGNANTLLTISSLYSSMTKAEKKVADTVLNDPEAAVHYTVTDLSEKAGVGETSVIRFCRSLGFSGYHEFKLSITVTVLNAVNTETEVAEEAGDYPLSIMNRVTAIHTKVMADTRALLDPKSLMQAAEWLLSGKRVHFIGVGSSGITAQDAYYRFMRLGLPVTVQQDAHIIAMSASLLGKDDIVFGISTSGSTKDLVDPIKKAKASGATVICLTSHARSPITQVADAILLVPTKESPLQGGALSTKIAQIQAIDMLSAIVESLSKERTSEAIMKTANAVADKLY</sequence>
<dbReference type="InterPro" id="IPR046348">
    <property type="entry name" value="SIS_dom_sf"/>
</dbReference>
<evidence type="ECO:0000256" key="3">
    <source>
        <dbReference type="ARBA" id="ARBA00023163"/>
    </source>
</evidence>
<dbReference type="Pfam" id="PF01418">
    <property type="entry name" value="HTH_6"/>
    <property type="match status" value="1"/>
</dbReference>
<dbReference type="Proteomes" id="UP000245202">
    <property type="component" value="Unassembled WGS sequence"/>
</dbReference>
<dbReference type="GO" id="GO:0003700">
    <property type="term" value="F:DNA-binding transcription factor activity"/>
    <property type="evidence" value="ECO:0007669"/>
    <property type="project" value="InterPro"/>
</dbReference>
<feature type="domain" description="HTH rpiR-type" evidence="4">
    <location>
        <begin position="11"/>
        <end position="87"/>
    </location>
</feature>
<accession>A0A2R5ETN3</accession>
<comment type="caution">
    <text evidence="6">The sequence shown here is derived from an EMBL/GenBank/DDBJ whole genome shotgun (WGS) entry which is preliminary data.</text>
</comment>
<dbReference type="Gene3D" id="1.10.10.10">
    <property type="entry name" value="Winged helix-like DNA-binding domain superfamily/Winged helix DNA-binding domain"/>
    <property type="match status" value="1"/>
</dbReference>
<keyword evidence="2" id="KW-0238">DNA-binding</keyword>
<dbReference type="InterPro" id="IPR000281">
    <property type="entry name" value="HTH_RpiR"/>
</dbReference>
<reference evidence="6 7" key="1">
    <citation type="submission" date="2017-08" db="EMBL/GenBank/DDBJ databases">
        <title>Substantial Increase in Enzyme Production by Combined Drug-Resistance Mutations in Paenibacillus agaridevorans.</title>
        <authorList>
            <person name="Tanaka Y."/>
            <person name="Funane K."/>
            <person name="Hosaka T."/>
            <person name="Shiwa Y."/>
            <person name="Fujita N."/>
            <person name="Miyazaki T."/>
            <person name="Yoshikawa H."/>
            <person name="Murakami K."/>
            <person name="Kasahara K."/>
            <person name="Inaoka T."/>
            <person name="Hiraga Y."/>
            <person name="Ochi K."/>
        </authorList>
    </citation>
    <scope>NUCLEOTIDE SEQUENCE [LARGE SCALE GENOMIC DNA]</scope>
    <source>
        <strain evidence="6 7">T-3040</strain>
    </source>
</reference>
<protein>
    <submittedName>
        <fullName evidence="6">MurR/RpiR family transcriptional regulator</fullName>
    </submittedName>
</protein>
<name>A0A2R5ETN3_9BACL</name>
<dbReference type="CDD" id="cd05013">
    <property type="entry name" value="SIS_RpiR"/>
    <property type="match status" value="1"/>
</dbReference>
<evidence type="ECO:0000256" key="2">
    <source>
        <dbReference type="ARBA" id="ARBA00023125"/>
    </source>
</evidence>
<feature type="domain" description="SIS" evidence="5">
    <location>
        <begin position="132"/>
        <end position="272"/>
    </location>
</feature>
<evidence type="ECO:0000313" key="6">
    <source>
        <dbReference type="EMBL" id="GBG09039.1"/>
    </source>
</evidence>
<dbReference type="GO" id="GO:1901135">
    <property type="term" value="P:carbohydrate derivative metabolic process"/>
    <property type="evidence" value="ECO:0007669"/>
    <property type="project" value="InterPro"/>
</dbReference>
<dbReference type="InterPro" id="IPR035472">
    <property type="entry name" value="RpiR-like_SIS"/>
</dbReference>
<dbReference type="PANTHER" id="PTHR30514">
    <property type="entry name" value="GLUCOKINASE"/>
    <property type="match status" value="1"/>
</dbReference>
<dbReference type="Gene3D" id="3.40.50.10490">
    <property type="entry name" value="Glucose-6-phosphate isomerase like protein, domain 1"/>
    <property type="match status" value="1"/>
</dbReference>